<reference evidence="1" key="1">
    <citation type="submission" date="2024-03" db="EMBL/GenBank/DDBJ databases">
        <title>Deinococcus weizhi sp. nov., isolated from human skin.</title>
        <authorList>
            <person name="Wei Z."/>
            <person name="Tian F."/>
            <person name="Yang C."/>
            <person name="Xin L.T."/>
            <person name="Wen Z.J."/>
            <person name="Lan K.C."/>
            <person name="Yu L."/>
            <person name="Zhe W."/>
            <person name="Dan F.D."/>
            <person name="Jun W."/>
            <person name="Rui Z."/>
            <person name="Yong X.J."/>
            <person name="Ting Y."/>
            <person name="Wei X."/>
            <person name="Xu Z.G."/>
            <person name="Xin Z."/>
            <person name="Dong F.G."/>
            <person name="Ni X.M."/>
            <person name="Zheng M.G."/>
            <person name="Chun Y."/>
            <person name="Qian W.X."/>
        </authorList>
    </citation>
    <scope>NUCLEOTIDE SEQUENCE</scope>
    <source>
        <strain evidence="1">VB142</strain>
    </source>
</reference>
<accession>A0AAU6Q476</accession>
<sequence>MGEAKRRKQLGLMPTIYPFKVRLDRDGRAEWLQGAPADVQPRLDKLMREGFTVGDAWDAEYRTLHVLTDYSGTRYDTQADLARIAVPRWRQIEGELALGGQPGQLLDSELPIEGGKVRLRERSTSFDGETWQPLIAPRDPQHMLRMLNTHPAFRLEGEVLGQYQADHWQAGRIDISPDLPDNAPEGLLEYLEELVGELHGQTPQEWQQLHAEALEIFEVEQAEDADTPPVARRLFFELRRAAPLQTPVPPVGGFGGLEVHLLDGMAYSPDGEVWHPYEDPEQTFENTLAPELAEFFDLNVVTVTVHADGRLEWDEDDDLSEDDIRQLKTDLLESTGAGDPAAWKTWTHQALTETFGEELNLPADADFPVPVAVRLDIPRDVLGDDNPLSQAYMESEVSFDGENWRDLYDEEIPEELLPFAAGQGSN</sequence>
<proteinExistence type="predicted"/>
<dbReference type="RefSeq" id="WP_339096400.1">
    <property type="nucleotide sequence ID" value="NZ_CP149782.1"/>
</dbReference>
<protein>
    <submittedName>
        <fullName evidence="1">Uncharacterized protein</fullName>
    </submittedName>
</protein>
<evidence type="ECO:0000313" key="1">
    <source>
        <dbReference type="EMBL" id="WYF45215.1"/>
    </source>
</evidence>
<dbReference type="AlphaFoldDB" id="A0AAU6Q476"/>
<organism evidence="1">
    <name type="scientific">Deinococcus sp. VB142</name>
    <dbReference type="NCBI Taxonomy" id="3112952"/>
    <lineage>
        <taxon>Bacteria</taxon>
        <taxon>Thermotogati</taxon>
        <taxon>Deinococcota</taxon>
        <taxon>Deinococci</taxon>
        <taxon>Deinococcales</taxon>
        <taxon>Deinococcaceae</taxon>
        <taxon>Deinococcus</taxon>
    </lineage>
</organism>
<name>A0AAU6Q476_9DEIO</name>
<dbReference type="EMBL" id="CP149782">
    <property type="protein sequence ID" value="WYF45215.1"/>
    <property type="molecule type" value="Genomic_DNA"/>
</dbReference>
<gene>
    <name evidence="1" type="ORF">WDJ50_03575</name>
</gene>